<sequence>MALEGRFDEHHALMCRLHLEHLDLLNAMLAKLDVQVEEMMVPFRAARELLRSIPGIGPMDRSRDAHQRL</sequence>
<evidence type="ECO:0000313" key="1">
    <source>
        <dbReference type="EMBL" id="GAA3627740.1"/>
    </source>
</evidence>
<keyword evidence="2" id="KW-1185">Reference proteome</keyword>
<evidence type="ECO:0000313" key="2">
    <source>
        <dbReference type="Proteomes" id="UP001500630"/>
    </source>
</evidence>
<name>A0ABP7A9S8_9ACTN</name>
<dbReference type="Proteomes" id="UP001500630">
    <property type="component" value="Unassembled WGS sequence"/>
</dbReference>
<reference evidence="2" key="1">
    <citation type="journal article" date="2019" name="Int. J. Syst. Evol. Microbiol.">
        <title>The Global Catalogue of Microorganisms (GCM) 10K type strain sequencing project: providing services to taxonomists for standard genome sequencing and annotation.</title>
        <authorList>
            <consortium name="The Broad Institute Genomics Platform"/>
            <consortium name="The Broad Institute Genome Sequencing Center for Infectious Disease"/>
            <person name="Wu L."/>
            <person name="Ma J."/>
        </authorList>
    </citation>
    <scope>NUCLEOTIDE SEQUENCE [LARGE SCALE GENOMIC DNA]</scope>
    <source>
        <strain evidence="2">JCM 17326</strain>
    </source>
</reference>
<comment type="caution">
    <text evidence="1">The sequence shown here is derived from an EMBL/GenBank/DDBJ whole genome shotgun (WGS) entry which is preliminary data.</text>
</comment>
<dbReference type="EMBL" id="BAABDQ010000099">
    <property type="protein sequence ID" value="GAA3627740.1"/>
    <property type="molecule type" value="Genomic_DNA"/>
</dbReference>
<gene>
    <name evidence="1" type="ORF">GCM10022419_136140</name>
</gene>
<accession>A0ABP7A9S8</accession>
<protein>
    <recommendedName>
        <fullName evidence="3">IS110 family transposase</fullName>
    </recommendedName>
</protein>
<organism evidence="1 2">
    <name type="scientific">Nonomuraea rosea</name>
    <dbReference type="NCBI Taxonomy" id="638574"/>
    <lineage>
        <taxon>Bacteria</taxon>
        <taxon>Bacillati</taxon>
        <taxon>Actinomycetota</taxon>
        <taxon>Actinomycetes</taxon>
        <taxon>Streptosporangiales</taxon>
        <taxon>Streptosporangiaceae</taxon>
        <taxon>Nonomuraea</taxon>
    </lineage>
</organism>
<evidence type="ECO:0008006" key="3">
    <source>
        <dbReference type="Google" id="ProtNLM"/>
    </source>
</evidence>
<proteinExistence type="predicted"/>